<dbReference type="Gene3D" id="3.20.80.10">
    <property type="entry name" value="Regulatory factor, effector binding domain"/>
    <property type="match status" value="1"/>
</dbReference>
<dbReference type="InterPro" id="IPR011256">
    <property type="entry name" value="Reg_factor_effector_dom_sf"/>
</dbReference>
<organism evidence="2 3">
    <name type="scientific">Halobacillus locisalis</name>
    <dbReference type="NCBI Taxonomy" id="220753"/>
    <lineage>
        <taxon>Bacteria</taxon>
        <taxon>Bacillati</taxon>
        <taxon>Bacillota</taxon>
        <taxon>Bacilli</taxon>
        <taxon>Bacillales</taxon>
        <taxon>Bacillaceae</taxon>
        <taxon>Halobacillus</taxon>
    </lineage>
</organism>
<protein>
    <submittedName>
        <fullName evidence="2">GyrI-like domain-containing protein</fullName>
    </submittedName>
</protein>
<dbReference type="SUPFAM" id="SSF55136">
    <property type="entry name" value="Probable bacterial effector-binding domain"/>
    <property type="match status" value="1"/>
</dbReference>
<name>A0A838CW66_9BACI</name>
<accession>A0A838CW66</accession>
<dbReference type="PANTHER" id="PTHR40055:SF1">
    <property type="entry name" value="TRANSCRIPTIONAL REGULATOR YGIV-RELATED"/>
    <property type="match status" value="1"/>
</dbReference>
<dbReference type="EMBL" id="JACEFG010000003">
    <property type="protein sequence ID" value="MBA2176005.1"/>
    <property type="molecule type" value="Genomic_DNA"/>
</dbReference>
<evidence type="ECO:0000259" key="1">
    <source>
        <dbReference type="SMART" id="SM00871"/>
    </source>
</evidence>
<dbReference type="Pfam" id="PF06445">
    <property type="entry name" value="GyrI-like"/>
    <property type="match status" value="1"/>
</dbReference>
<sequence length="158" mass="18328">MEPEIVHLKPKKLVGKSRVMSLAEDRTQELWKSFMPNRSSIPHQVDHHLYDMKRFDPPFNPAQFNADVSFEKWAAVEVSDGHEESHGMRMTELVGGVYAVFLHYGPAQAFSETLGYIFGSWLPSSGYELDDREHFERFTEAYHPMDEQAVEEVWIPIK</sequence>
<dbReference type="SMART" id="SM00871">
    <property type="entry name" value="AraC_E_bind"/>
    <property type="match status" value="1"/>
</dbReference>
<dbReference type="InterPro" id="IPR050908">
    <property type="entry name" value="SmbC-like"/>
</dbReference>
<dbReference type="InterPro" id="IPR029442">
    <property type="entry name" value="GyrI-like"/>
</dbReference>
<evidence type="ECO:0000313" key="2">
    <source>
        <dbReference type="EMBL" id="MBA2176005.1"/>
    </source>
</evidence>
<dbReference type="PANTHER" id="PTHR40055">
    <property type="entry name" value="TRANSCRIPTIONAL REGULATOR YGIV-RELATED"/>
    <property type="match status" value="1"/>
</dbReference>
<dbReference type="Proteomes" id="UP000571017">
    <property type="component" value="Unassembled WGS sequence"/>
</dbReference>
<dbReference type="InterPro" id="IPR010499">
    <property type="entry name" value="AraC_E-bd"/>
</dbReference>
<keyword evidence="3" id="KW-1185">Reference proteome</keyword>
<gene>
    <name evidence="2" type="ORF">H0266_14000</name>
</gene>
<feature type="domain" description="AraC effector-binding" evidence="1">
    <location>
        <begin position="1"/>
        <end position="158"/>
    </location>
</feature>
<dbReference type="RefSeq" id="WP_181473052.1">
    <property type="nucleotide sequence ID" value="NZ_JACEFG010000003.1"/>
</dbReference>
<comment type="caution">
    <text evidence="2">The sequence shown here is derived from an EMBL/GenBank/DDBJ whole genome shotgun (WGS) entry which is preliminary data.</text>
</comment>
<evidence type="ECO:0000313" key="3">
    <source>
        <dbReference type="Proteomes" id="UP000571017"/>
    </source>
</evidence>
<dbReference type="AlphaFoldDB" id="A0A838CW66"/>
<proteinExistence type="predicted"/>
<reference evidence="2 3" key="1">
    <citation type="journal article" date="2004" name="Extremophiles">
        <title>Halobacillus locisalis sp. nov., a halophilic bacterium isolated from a marine solar saltern of the Yellow Sea in Korea.</title>
        <authorList>
            <person name="Yoon J.H."/>
            <person name="Kang K.H."/>
            <person name="Oh T.K."/>
            <person name="Park Y.H."/>
        </authorList>
    </citation>
    <scope>NUCLEOTIDE SEQUENCE [LARGE SCALE GENOMIC DNA]</scope>
    <source>
        <strain evidence="2 3">KCTC 3788</strain>
    </source>
</reference>